<dbReference type="Pfam" id="PF09837">
    <property type="entry name" value="DUF2064"/>
    <property type="match status" value="1"/>
</dbReference>
<dbReference type="PANTHER" id="PTHR36529:SF1">
    <property type="entry name" value="GLYCOSYLTRANSFERASE"/>
    <property type="match status" value="1"/>
</dbReference>
<dbReference type="Gene3D" id="3.90.550.10">
    <property type="entry name" value="Spore Coat Polysaccharide Biosynthesis Protein SpsA, Chain A"/>
    <property type="match status" value="1"/>
</dbReference>
<dbReference type="AlphaFoldDB" id="A0A6S6P1T8"/>
<evidence type="ECO:0000313" key="2">
    <source>
        <dbReference type="Proteomes" id="UP000515734"/>
    </source>
</evidence>
<dbReference type="PANTHER" id="PTHR36529">
    <property type="entry name" value="SLL1095 PROTEIN"/>
    <property type="match status" value="1"/>
</dbReference>
<dbReference type="InterPro" id="IPR018641">
    <property type="entry name" value="Trfase_1_rSAM/seldom-assoc"/>
</dbReference>
<reference evidence="1 2" key="1">
    <citation type="submission" date="2020-07" db="EMBL/GenBank/DDBJ databases">
        <title>Complete genome sequence of Mycolicibacterium litorale like strain isolated from cardiac implantable electronic device infection.</title>
        <authorList>
            <person name="Fukano H."/>
            <person name="Miyama H."/>
            <person name="Hoshino Y."/>
        </authorList>
    </citation>
    <scope>NUCLEOTIDE SEQUENCE [LARGE SCALE GENOMIC DNA]</scope>
    <source>
        <strain evidence="1 2">NIIDNTM18</strain>
    </source>
</reference>
<sequence>MTHVPVTALVVAKAPVPGEAKTRLAATIGFELAAVIAAAALLDTLDAVLAAPVSARVVALTGDLDQVHQPDVLRAKLADFTVVDQRGDSFAERLAHAHADAAAAVGDRPILQIGMDTPQVSADLLARCGQTLLGSDAVLGPASDGGWWLLGVRTAALADCLRDVPMSRSDTGELTRRALQDRGIDVVMVDELADVDTADDVERVRRSCPPGSRFAFATAAAGL</sequence>
<evidence type="ECO:0008006" key="3">
    <source>
        <dbReference type="Google" id="ProtNLM"/>
    </source>
</evidence>
<gene>
    <name evidence="1" type="ORF">NIIDNTM18_07790</name>
</gene>
<evidence type="ECO:0000313" key="1">
    <source>
        <dbReference type="EMBL" id="BCI51501.1"/>
    </source>
</evidence>
<proteinExistence type="predicted"/>
<dbReference type="InterPro" id="IPR029044">
    <property type="entry name" value="Nucleotide-diphossugar_trans"/>
</dbReference>
<name>A0A6S6P1T8_9MYCO</name>
<dbReference type="SUPFAM" id="SSF53448">
    <property type="entry name" value="Nucleotide-diphospho-sugar transferases"/>
    <property type="match status" value="1"/>
</dbReference>
<protein>
    <recommendedName>
        <fullName evidence="3">Glycosyltransferase involved in cell wall biogenesis</fullName>
    </recommendedName>
</protein>
<dbReference type="EMBL" id="AP023287">
    <property type="protein sequence ID" value="BCI51501.1"/>
    <property type="molecule type" value="Genomic_DNA"/>
</dbReference>
<accession>A0A6S6P1T8</accession>
<dbReference type="Proteomes" id="UP000515734">
    <property type="component" value="Chromosome"/>
</dbReference>
<organism evidence="1 2">
    <name type="scientific">Mycolicibacterium litorale</name>
    <dbReference type="NCBI Taxonomy" id="758802"/>
    <lineage>
        <taxon>Bacteria</taxon>
        <taxon>Bacillati</taxon>
        <taxon>Actinomycetota</taxon>
        <taxon>Actinomycetes</taxon>
        <taxon>Mycobacteriales</taxon>
        <taxon>Mycobacteriaceae</taxon>
        <taxon>Mycolicibacterium</taxon>
    </lineage>
</organism>
<dbReference type="RefSeq" id="WP_185294461.1">
    <property type="nucleotide sequence ID" value="NZ_AP023287.1"/>
</dbReference>